<keyword evidence="5" id="KW-1185">Reference proteome</keyword>
<dbReference type="SUPFAM" id="SSF46689">
    <property type="entry name" value="Homeodomain-like"/>
    <property type="match status" value="1"/>
</dbReference>
<dbReference type="PROSITE" id="PS50977">
    <property type="entry name" value="HTH_TETR_2"/>
    <property type="match status" value="1"/>
</dbReference>
<feature type="DNA-binding region" description="H-T-H motif" evidence="2">
    <location>
        <begin position="38"/>
        <end position="57"/>
    </location>
</feature>
<dbReference type="InterPro" id="IPR036271">
    <property type="entry name" value="Tet_transcr_reg_TetR-rel_C_sf"/>
</dbReference>
<evidence type="ECO:0000259" key="3">
    <source>
        <dbReference type="PROSITE" id="PS50977"/>
    </source>
</evidence>
<dbReference type="InterPro" id="IPR009057">
    <property type="entry name" value="Homeodomain-like_sf"/>
</dbReference>
<protein>
    <submittedName>
        <fullName evidence="4">TetR family transcriptional regulator</fullName>
    </submittedName>
</protein>
<accession>A0A494TSJ4</accession>
<reference evidence="4 5" key="1">
    <citation type="submission" date="2018-09" db="EMBL/GenBank/DDBJ databases">
        <title>Sphingomonas peninsula sp. nov., isolated from fildes peninsula, Antarctic soil.</title>
        <authorList>
            <person name="Yingchao G."/>
        </authorList>
    </citation>
    <scope>NUCLEOTIDE SEQUENCE [LARGE SCALE GENOMIC DNA]</scope>
    <source>
        <strain evidence="4 5">YZ-8</strain>
    </source>
</reference>
<evidence type="ECO:0000256" key="2">
    <source>
        <dbReference type="PROSITE-ProRule" id="PRU00335"/>
    </source>
</evidence>
<evidence type="ECO:0000256" key="1">
    <source>
        <dbReference type="ARBA" id="ARBA00023125"/>
    </source>
</evidence>
<dbReference type="GO" id="GO:0003677">
    <property type="term" value="F:DNA binding"/>
    <property type="evidence" value="ECO:0007669"/>
    <property type="project" value="UniProtKB-UniRule"/>
</dbReference>
<dbReference type="Gene3D" id="1.10.357.10">
    <property type="entry name" value="Tetracycline Repressor, domain 2"/>
    <property type="match status" value="1"/>
</dbReference>
<evidence type="ECO:0000313" key="4">
    <source>
        <dbReference type="EMBL" id="AYJ88045.1"/>
    </source>
</evidence>
<gene>
    <name evidence="4" type="ORF">D3Y57_15290</name>
</gene>
<dbReference type="Proteomes" id="UP000276254">
    <property type="component" value="Chromosome"/>
</dbReference>
<evidence type="ECO:0000313" key="5">
    <source>
        <dbReference type="Proteomes" id="UP000276254"/>
    </source>
</evidence>
<sequence length="225" mass="24197">MPPLNPATIPSRVVGRPRRLTLDGLLDAAIEGGLADLNMKELAGRLGVGIATLYRYVENRDTLVRLATGRQAGRRAPPDAGQDWADLARAFADTLFASLGGNAQLVIGFIEAQWGIAVEMEFVDAFLGAMTVRGFDDEEAMYLYRQIGQVCIGAAAVKGHFSALASRDTDQGQELDRALLAWESDELPNLRAAAQAYSDQVAPCDIGPAIDAILRDTARRRGEIG</sequence>
<proteinExistence type="predicted"/>
<dbReference type="InterPro" id="IPR001647">
    <property type="entry name" value="HTH_TetR"/>
</dbReference>
<dbReference type="KEGG" id="spha:D3Y57_15290"/>
<dbReference type="Gene3D" id="1.10.10.60">
    <property type="entry name" value="Homeodomain-like"/>
    <property type="match status" value="1"/>
</dbReference>
<name>A0A494TSJ4_SPHPE</name>
<feature type="domain" description="HTH tetR-type" evidence="3">
    <location>
        <begin position="15"/>
        <end position="75"/>
    </location>
</feature>
<keyword evidence="1 2" id="KW-0238">DNA-binding</keyword>
<dbReference type="SUPFAM" id="SSF48498">
    <property type="entry name" value="Tetracyclin repressor-like, C-terminal domain"/>
    <property type="match status" value="1"/>
</dbReference>
<organism evidence="4 5">
    <name type="scientific">Sphingomonas paeninsulae</name>
    <dbReference type="NCBI Taxonomy" id="2319844"/>
    <lineage>
        <taxon>Bacteria</taxon>
        <taxon>Pseudomonadati</taxon>
        <taxon>Pseudomonadota</taxon>
        <taxon>Alphaproteobacteria</taxon>
        <taxon>Sphingomonadales</taxon>
        <taxon>Sphingomonadaceae</taxon>
        <taxon>Sphingomonas</taxon>
    </lineage>
</organism>
<dbReference type="AlphaFoldDB" id="A0A494TSJ4"/>
<dbReference type="EMBL" id="CP032829">
    <property type="protein sequence ID" value="AYJ88045.1"/>
    <property type="molecule type" value="Genomic_DNA"/>
</dbReference>
<dbReference type="OrthoDB" id="7468777at2"/>